<dbReference type="HAMAP" id="MF_00135">
    <property type="entry name" value="PRAI"/>
    <property type="match status" value="1"/>
</dbReference>
<dbReference type="CDD" id="cd00405">
    <property type="entry name" value="PRAI"/>
    <property type="match status" value="1"/>
</dbReference>
<evidence type="ECO:0000256" key="6">
    <source>
        <dbReference type="ARBA" id="ARBA00022822"/>
    </source>
</evidence>
<keyword evidence="12" id="KW-1185">Reference proteome</keyword>
<evidence type="ECO:0000259" key="10">
    <source>
        <dbReference type="Pfam" id="PF00697"/>
    </source>
</evidence>
<comment type="pathway">
    <text evidence="2 9">Amino-acid biosynthesis; L-tryptophan biosynthesis; L-tryptophan from chorismate: step 3/5.</text>
</comment>
<keyword evidence="6 9" id="KW-0822">Tryptophan biosynthesis</keyword>
<evidence type="ECO:0000256" key="5">
    <source>
        <dbReference type="ARBA" id="ARBA00022605"/>
    </source>
</evidence>
<evidence type="ECO:0000256" key="4">
    <source>
        <dbReference type="ARBA" id="ARBA00022272"/>
    </source>
</evidence>
<protein>
    <recommendedName>
        <fullName evidence="4 9">N-(5'-phosphoribosyl)anthranilate isomerase</fullName>
        <shortName evidence="9">PRAI</shortName>
        <ecNumber evidence="3 9">5.3.1.24</ecNumber>
    </recommendedName>
</protein>
<dbReference type="InterPro" id="IPR011060">
    <property type="entry name" value="RibuloseP-bd_barrel"/>
</dbReference>
<keyword evidence="5 9" id="KW-0028">Amino-acid biosynthesis</keyword>
<sequence>MKIKVCGITTLEQLHELAALGIHYAGFIFYPPSPRHAERFGLRGAQVKAVRYPLYKVGVFVDAGYEEVLRRVEEYGLDMVQLHGRESPWTCEQLMPHIDVIKALRFAENDHVEWTIRHYTASTDLLLLDTGVPAPKEERENKALHGGIGRRFSWNRLRGLAVDKPFLLSGGIEPGDAAYIRSFLTDSAARSLAGVDLNSRFESAPGIKDVEKIRRFIAELGGTQ</sequence>
<evidence type="ECO:0000256" key="8">
    <source>
        <dbReference type="ARBA" id="ARBA00023235"/>
    </source>
</evidence>
<dbReference type="GO" id="GO:0016853">
    <property type="term" value="F:isomerase activity"/>
    <property type="evidence" value="ECO:0007669"/>
    <property type="project" value="UniProtKB-KW"/>
</dbReference>
<dbReference type="InterPro" id="IPR001240">
    <property type="entry name" value="PRAI_dom"/>
</dbReference>
<organism evidence="11 12">
    <name type="scientific">Flaviaesturariibacter amylovorans</name>
    <dbReference type="NCBI Taxonomy" id="1084520"/>
    <lineage>
        <taxon>Bacteria</taxon>
        <taxon>Pseudomonadati</taxon>
        <taxon>Bacteroidota</taxon>
        <taxon>Chitinophagia</taxon>
        <taxon>Chitinophagales</taxon>
        <taxon>Chitinophagaceae</taxon>
        <taxon>Flaviaestuariibacter</taxon>
    </lineage>
</organism>
<comment type="caution">
    <text evidence="11">The sequence shown here is derived from an EMBL/GenBank/DDBJ whole genome shotgun (WGS) entry which is preliminary data.</text>
</comment>
<dbReference type="RefSeq" id="WP_345257012.1">
    <property type="nucleotide sequence ID" value="NZ_BAABGY010000011.1"/>
</dbReference>
<keyword evidence="7 9" id="KW-0057">Aromatic amino acid biosynthesis</keyword>
<evidence type="ECO:0000313" key="11">
    <source>
        <dbReference type="EMBL" id="GAA4338058.1"/>
    </source>
</evidence>
<gene>
    <name evidence="9" type="primary">trpF</name>
    <name evidence="11" type="ORF">GCM10023184_34240</name>
</gene>
<dbReference type="InterPro" id="IPR013785">
    <property type="entry name" value="Aldolase_TIM"/>
</dbReference>
<dbReference type="Proteomes" id="UP001501725">
    <property type="component" value="Unassembled WGS sequence"/>
</dbReference>
<feature type="domain" description="N-(5'phosphoribosyl) anthranilate isomerase (PRAI)" evidence="10">
    <location>
        <begin position="4"/>
        <end position="217"/>
    </location>
</feature>
<dbReference type="PANTHER" id="PTHR42894">
    <property type="entry name" value="N-(5'-PHOSPHORIBOSYL)ANTHRANILATE ISOMERASE"/>
    <property type="match status" value="1"/>
</dbReference>
<evidence type="ECO:0000256" key="1">
    <source>
        <dbReference type="ARBA" id="ARBA00001164"/>
    </source>
</evidence>
<evidence type="ECO:0000256" key="9">
    <source>
        <dbReference type="HAMAP-Rule" id="MF_00135"/>
    </source>
</evidence>
<evidence type="ECO:0000256" key="3">
    <source>
        <dbReference type="ARBA" id="ARBA00012572"/>
    </source>
</evidence>
<accession>A0ABP8HEI0</accession>
<proteinExistence type="inferred from homology"/>
<dbReference type="EC" id="5.3.1.24" evidence="3 9"/>
<dbReference type="InterPro" id="IPR044643">
    <property type="entry name" value="TrpF_fam"/>
</dbReference>
<dbReference type="Gene3D" id="3.20.20.70">
    <property type="entry name" value="Aldolase class I"/>
    <property type="match status" value="1"/>
</dbReference>
<dbReference type="Pfam" id="PF00697">
    <property type="entry name" value="PRAI"/>
    <property type="match status" value="1"/>
</dbReference>
<dbReference type="EMBL" id="BAABGY010000011">
    <property type="protein sequence ID" value="GAA4338058.1"/>
    <property type="molecule type" value="Genomic_DNA"/>
</dbReference>
<dbReference type="PANTHER" id="PTHR42894:SF1">
    <property type="entry name" value="N-(5'-PHOSPHORIBOSYL)ANTHRANILATE ISOMERASE"/>
    <property type="match status" value="1"/>
</dbReference>
<comment type="catalytic activity">
    <reaction evidence="1 9">
        <text>N-(5-phospho-beta-D-ribosyl)anthranilate = 1-(2-carboxyphenylamino)-1-deoxy-D-ribulose 5-phosphate</text>
        <dbReference type="Rhea" id="RHEA:21540"/>
        <dbReference type="ChEBI" id="CHEBI:18277"/>
        <dbReference type="ChEBI" id="CHEBI:58613"/>
        <dbReference type="EC" id="5.3.1.24"/>
    </reaction>
</comment>
<evidence type="ECO:0000313" key="12">
    <source>
        <dbReference type="Proteomes" id="UP001501725"/>
    </source>
</evidence>
<comment type="similarity">
    <text evidence="9">Belongs to the TrpF family.</text>
</comment>
<reference evidence="12" key="1">
    <citation type="journal article" date="2019" name="Int. J. Syst. Evol. Microbiol.">
        <title>The Global Catalogue of Microorganisms (GCM) 10K type strain sequencing project: providing services to taxonomists for standard genome sequencing and annotation.</title>
        <authorList>
            <consortium name="The Broad Institute Genomics Platform"/>
            <consortium name="The Broad Institute Genome Sequencing Center for Infectious Disease"/>
            <person name="Wu L."/>
            <person name="Ma J."/>
        </authorList>
    </citation>
    <scope>NUCLEOTIDE SEQUENCE [LARGE SCALE GENOMIC DNA]</scope>
    <source>
        <strain evidence="12">JCM 17919</strain>
    </source>
</reference>
<name>A0ABP8HEI0_9BACT</name>
<dbReference type="SUPFAM" id="SSF51366">
    <property type="entry name" value="Ribulose-phoshate binding barrel"/>
    <property type="match status" value="1"/>
</dbReference>
<evidence type="ECO:0000256" key="7">
    <source>
        <dbReference type="ARBA" id="ARBA00023141"/>
    </source>
</evidence>
<keyword evidence="8 9" id="KW-0413">Isomerase</keyword>
<evidence type="ECO:0000256" key="2">
    <source>
        <dbReference type="ARBA" id="ARBA00004664"/>
    </source>
</evidence>